<gene>
    <name evidence="1" type="ORF">WKW79_05955</name>
</gene>
<name>A0ABU8X2R7_9BURK</name>
<sequence>MSRKKVLWVVHYDDVNGFLESARQYGATGVAIHTDNDVRKAIDVFHAAGMAVYAWRRPSALRDPAMREAQGAVELFAHGLDGYYVGPEGAPGQATCDWDRPGLADLATSFCETVSSAANGRPFGVTSHYRAMAQHPHLPWAAFFAHATVLLPLACWRGAKGKVGHGDPADTYATSIRLWEAAGAEHDLIVPMAGELDKVTAAEITAYAAKATSEGVEDLHFYADRPSVKAAVRAAVRNA</sequence>
<protein>
    <submittedName>
        <fullName evidence="1">Uncharacterized protein</fullName>
    </submittedName>
</protein>
<accession>A0ABU8X2R7</accession>
<keyword evidence="2" id="KW-1185">Reference proteome</keyword>
<reference evidence="1 2" key="1">
    <citation type="submission" date="2024-03" db="EMBL/GenBank/DDBJ databases">
        <title>Novel species of the genus Variovorax.</title>
        <authorList>
            <person name="Liu Q."/>
            <person name="Xin Y.-H."/>
        </authorList>
    </citation>
    <scope>NUCLEOTIDE SEQUENCE [LARGE SCALE GENOMIC DNA]</scope>
    <source>
        <strain evidence="1 2">KACC 18901</strain>
    </source>
</reference>
<organism evidence="1 2">
    <name type="scientific">Variovorax robiniae</name>
    <dbReference type="NCBI Taxonomy" id="1836199"/>
    <lineage>
        <taxon>Bacteria</taxon>
        <taxon>Pseudomonadati</taxon>
        <taxon>Pseudomonadota</taxon>
        <taxon>Betaproteobacteria</taxon>
        <taxon>Burkholderiales</taxon>
        <taxon>Comamonadaceae</taxon>
        <taxon>Variovorax</taxon>
    </lineage>
</organism>
<evidence type="ECO:0000313" key="2">
    <source>
        <dbReference type="Proteomes" id="UP001367030"/>
    </source>
</evidence>
<comment type="caution">
    <text evidence="1">The sequence shown here is derived from an EMBL/GenBank/DDBJ whole genome shotgun (WGS) entry which is preliminary data.</text>
</comment>
<proteinExistence type="predicted"/>
<evidence type="ECO:0000313" key="1">
    <source>
        <dbReference type="EMBL" id="MEJ8854102.1"/>
    </source>
</evidence>
<dbReference type="EMBL" id="JBBKZS010000002">
    <property type="protein sequence ID" value="MEJ8854102.1"/>
    <property type="molecule type" value="Genomic_DNA"/>
</dbReference>
<dbReference type="RefSeq" id="WP_340334189.1">
    <property type="nucleotide sequence ID" value="NZ_JBBKZS010000002.1"/>
</dbReference>
<dbReference type="Proteomes" id="UP001367030">
    <property type="component" value="Unassembled WGS sequence"/>
</dbReference>